<dbReference type="InterPro" id="IPR002575">
    <property type="entry name" value="Aminoglycoside_PTrfase"/>
</dbReference>
<gene>
    <name evidence="2" type="ORF">GQF01_33170</name>
</gene>
<evidence type="ECO:0000259" key="1">
    <source>
        <dbReference type="Pfam" id="PF01636"/>
    </source>
</evidence>
<dbReference type="Pfam" id="PF01636">
    <property type="entry name" value="APH"/>
    <property type="match status" value="1"/>
</dbReference>
<dbReference type="AlphaFoldDB" id="A0A6L8V9N9"/>
<dbReference type="EMBL" id="WTUZ01000040">
    <property type="protein sequence ID" value="MZQ86974.1"/>
    <property type="molecule type" value="Genomic_DNA"/>
</dbReference>
<evidence type="ECO:0000313" key="3">
    <source>
        <dbReference type="Proteomes" id="UP000481087"/>
    </source>
</evidence>
<dbReference type="Gene3D" id="3.90.1200.10">
    <property type="match status" value="1"/>
</dbReference>
<keyword evidence="2" id="KW-0808">Transferase</keyword>
<keyword evidence="3" id="KW-1185">Reference proteome</keyword>
<name>A0A6L8V9N9_9BACL</name>
<organism evidence="2 3">
    <name type="scientific">Paenibacillus silvestris</name>
    <dbReference type="NCBI Taxonomy" id="2606219"/>
    <lineage>
        <taxon>Bacteria</taxon>
        <taxon>Bacillati</taxon>
        <taxon>Bacillota</taxon>
        <taxon>Bacilli</taxon>
        <taxon>Bacillales</taxon>
        <taxon>Paenibacillaceae</taxon>
        <taxon>Paenibacillus</taxon>
    </lineage>
</organism>
<dbReference type="Gene3D" id="3.30.200.20">
    <property type="entry name" value="Phosphorylase Kinase, domain 1"/>
    <property type="match status" value="1"/>
</dbReference>
<dbReference type="InterPro" id="IPR011009">
    <property type="entry name" value="Kinase-like_dom_sf"/>
</dbReference>
<comment type="caution">
    <text evidence="2">The sequence shown here is derived from an EMBL/GenBank/DDBJ whole genome shotgun (WGS) entry which is preliminary data.</text>
</comment>
<evidence type="ECO:0000313" key="2">
    <source>
        <dbReference type="EMBL" id="MZQ86974.1"/>
    </source>
</evidence>
<dbReference type="PANTHER" id="PTHR21310">
    <property type="entry name" value="AMINOGLYCOSIDE PHOSPHOTRANSFERASE-RELATED-RELATED"/>
    <property type="match status" value="1"/>
</dbReference>
<dbReference type="SUPFAM" id="SSF56112">
    <property type="entry name" value="Protein kinase-like (PK-like)"/>
    <property type="match status" value="1"/>
</dbReference>
<proteinExistence type="predicted"/>
<dbReference type="RefSeq" id="WP_161411512.1">
    <property type="nucleotide sequence ID" value="NZ_WTUZ01000040.1"/>
</dbReference>
<feature type="domain" description="Aminoglycoside phosphotransferase" evidence="1">
    <location>
        <begin position="33"/>
        <end position="261"/>
    </location>
</feature>
<dbReference type="PANTHER" id="PTHR21310:SF42">
    <property type="entry name" value="BIFUNCTIONAL AAC_APH"/>
    <property type="match status" value="1"/>
</dbReference>
<reference evidence="2 3" key="1">
    <citation type="submission" date="2019-12" db="EMBL/GenBank/DDBJ databases">
        <title>Paenibacillus sp. nov. sp. isolated from soil.</title>
        <authorList>
            <person name="Kim J."/>
            <person name="Jeong S.E."/>
            <person name="Jung H.S."/>
            <person name="Jeon C.O."/>
        </authorList>
    </citation>
    <scope>NUCLEOTIDE SEQUENCE [LARGE SCALE GENOMIC DNA]</scope>
    <source>
        <strain evidence="2 3">5J-6</strain>
    </source>
</reference>
<dbReference type="Proteomes" id="UP000481087">
    <property type="component" value="Unassembled WGS sequence"/>
</dbReference>
<dbReference type="InterPro" id="IPR051678">
    <property type="entry name" value="AGP_Transferase"/>
</dbReference>
<accession>A0A6L8V9N9</accession>
<dbReference type="GO" id="GO:0016740">
    <property type="term" value="F:transferase activity"/>
    <property type="evidence" value="ECO:0007669"/>
    <property type="project" value="UniProtKB-KW"/>
</dbReference>
<sequence>MGSSNLWDAEWEVSGELAGKLIAAQFPQLAHLTIQQVGYGWDNTVYLVGDEIVFRFPRRKVAIDLLHMEGKLLPQLETYMPLPYSKPLYFGEASLEYPAPFLGYPYLTGKFPIGLTDEQRTGSVPILAQFLKRLHAFPIDIANENGIQHDHRNLTDLASRKEKMLSFLSDLSAHISEEDHLAIANYLDQLNIEPVQPRHIFLHGDLHFKNMLVNEQGIVSGIIDWGDMNIGHPACDLNVVYSFLPPDARASFFAAYGNVDEETKRLARLIAVYIPMLIWMQAIDDKDAEVAEEAKTIIARALADR</sequence>
<protein>
    <submittedName>
        <fullName evidence="2">Phosphotransferase</fullName>
    </submittedName>
</protein>